<dbReference type="RefSeq" id="WP_059206591.1">
    <property type="nucleotide sequence ID" value="NZ_KQ948660.1"/>
</dbReference>
<sequence>MGIYVSVRGWLECDEEQLAAAQGIISSHEDDHYSNGWGTPRRHVNWIHYLFYGADIRESGVDWLVRQVRDMARIPANEDGDHVTGLFLASHEVDGTTEWQVRDGQLFVSPSDGRYRYLNA</sequence>
<name>A0A124HZ90_9ACTN</name>
<evidence type="ECO:0000313" key="2">
    <source>
        <dbReference type="Proteomes" id="UP000053669"/>
    </source>
</evidence>
<proteinExistence type="predicted"/>
<dbReference type="EMBL" id="LMWU01000017">
    <property type="protein sequence ID" value="KUN70291.1"/>
    <property type="molecule type" value="Genomic_DNA"/>
</dbReference>
<dbReference type="Proteomes" id="UP000053669">
    <property type="component" value="Unassembled WGS sequence"/>
</dbReference>
<gene>
    <name evidence="1" type="ORF">AQJ46_18200</name>
</gene>
<accession>A0A124HZ90</accession>
<comment type="caution">
    <text evidence="1">The sequence shown here is derived from an EMBL/GenBank/DDBJ whole genome shotgun (WGS) entry which is preliminary data.</text>
</comment>
<protein>
    <submittedName>
        <fullName evidence="1">Uncharacterized protein</fullName>
    </submittedName>
</protein>
<reference evidence="1 2" key="1">
    <citation type="submission" date="2015-10" db="EMBL/GenBank/DDBJ databases">
        <title>Draft genome sequence of Streptomyces canus DSM 40017, type strain for the species Streptomyces canus.</title>
        <authorList>
            <person name="Ruckert C."/>
            <person name="Winkler A."/>
            <person name="Kalinowski J."/>
            <person name="Kampfer P."/>
            <person name="Glaeser S."/>
        </authorList>
    </citation>
    <scope>NUCLEOTIDE SEQUENCE [LARGE SCALE GENOMIC DNA]</scope>
    <source>
        <strain evidence="1 2">DSM 40017</strain>
    </source>
</reference>
<dbReference type="AlphaFoldDB" id="A0A124HZ90"/>
<organism evidence="1 2">
    <name type="scientific">Streptomyces canus</name>
    <dbReference type="NCBI Taxonomy" id="58343"/>
    <lineage>
        <taxon>Bacteria</taxon>
        <taxon>Bacillati</taxon>
        <taxon>Actinomycetota</taxon>
        <taxon>Actinomycetes</taxon>
        <taxon>Kitasatosporales</taxon>
        <taxon>Streptomycetaceae</taxon>
        <taxon>Streptomyces</taxon>
        <taxon>Streptomyces aurantiacus group</taxon>
    </lineage>
</organism>
<evidence type="ECO:0000313" key="1">
    <source>
        <dbReference type="EMBL" id="KUN70291.1"/>
    </source>
</evidence>